<evidence type="ECO:0000313" key="12">
    <source>
        <dbReference type="EMBL" id="KAF4655830.1"/>
    </source>
</evidence>
<evidence type="ECO:0000256" key="9">
    <source>
        <dbReference type="ARBA" id="ARBA00023136"/>
    </source>
</evidence>
<dbReference type="Proteomes" id="UP000572268">
    <property type="component" value="Unassembled WGS sequence"/>
</dbReference>
<dbReference type="EMBL" id="JABANN010000620">
    <property type="protein sequence ID" value="KAF4655830.1"/>
    <property type="molecule type" value="Genomic_DNA"/>
</dbReference>
<keyword evidence="5" id="KW-0677">Repeat</keyword>
<comment type="subcellular location">
    <subcellularLocation>
        <location evidence="1">Mitochondrion inner membrane</location>
        <topology evidence="1">Multi-pass membrane protein</topology>
    </subcellularLocation>
</comment>
<keyword evidence="9 10" id="KW-0472">Membrane</keyword>
<evidence type="ECO:0000313" key="13">
    <source>
        <dbReference type="Proteomes" id="UP000572268"/>
    </source>
</evidence>
<dbReference type="Pfam" id="PF00153">
    <property type="entry name" value="Mito_carr"/>
    <property type="match status" value="3"/>
</dbReference>
<evidence type="ECO:0000256" key="10">
    <source>
        <dbReference type="PROSITE-ProRule" id="PRU00282"/>
    </source>
</evidence>
<evidence type="ECO:0000256" key="8">
    <source>
        <dbReference type="ARBA" id="ARBA00023128"/>
    </source>
</evidence>
<organism evidence="12 13">
    <name type="scientific">Perkinsus olseni</name>
    <name type="common">Perkinsus atlanticus</name>
    <dbReference type="NCBI Taxonomy" id="32597"/>
    <lineage>
        <taxon>Eukaryota</taxon>
        <taxon>Sar</taxon>
        <taxon>Alveolata</taxon>
        <taxon>Perkinsozoa</taxon>
        <taxon>Perkinsea</taxon>
        <taxon>Perkinsida</taxon>
        <taxon>Perkinsidae</taxon>
        <taxon>Perkinsus</taxon>
    </lineage>
</organism>
<keyword evidence="3 11" id="KW-0813">Transport</keyword>
<evidence type="ECO:0000256" key="11">
    <source>
        <dbReference type="RuleBase" id="RU000488"/>
    </source>
</evidence>
<keyword evidence="8" id="KW-0496">Mitochondrion</keyword>
<dbReference type="PANTHER" id="PTHR45760:SF2">
    <property type="entry name" value="FI19922P1-RELATED"/>
    <property type="match status" value="1"/>
</dbReference>
<feature type="repeat" description="Solcar" evidence="10">
    <location>
        <begin position="96"/>
        <end position="180"/>
    </location>
</feature>
<sequence length="377" mass="42149">MGEPDGEKATFWYTMVASTMGSVAVTAVCTPFDVVKNYWQASPALNHQRINTSGLQVMRHIKDAYGWRALWNGTVTSLVYQIPSNWTFFLLYERWREDVPDGVASAAARATAVTLFSPLEFLRTRVQATTGMGEGAMATVKRVLREDSFSSFWRGLLPTLVRDLPFSAIYWSLYEYNKKLFLPDHVERRGAARYANNEELLELAEKQVGVNQPVTWIETFGFSFLNGAVCGTIAAAATHPFDMVKTQLQTATRPNKQHTNVAKRATSTWLKDTSLIPAIFGPTGTCRQTAFYFTTITDFMRDSPIHTTGSAMMAIFKEYRLRGFTVGLGPRLLKVIPGCAIMLGTYEFCHAVADSLELDRVLKDQKAELPSSSKSTR</sequence>
<evidence type="ECO:0000256" key="3">
    <source>
        <dbReference type="ARBA" id="ARBA00022448"/>
    </source>
</evidence>
<evidence type="ECO:0008006" key="14">
    <source>
        <dbReference type="Google" id="ProtNLM"/>
    </source>
</evidence>
<evidence type="ECO:0000256" key="1">
    <source>
        <dbReference type="ARBA" id="ARBA00004448"/>
    </source>
</evidence>
<keyword evidence="7" id="KW-1133">Transmembrane helix</keyword>
<dbReference type="SUPFAM" id="SSF103506">
    <property type="entry name" value="Mitochondrial carrier"/>
    <property type="match status" value="1"/>
</dbReference>
<dbReference type="PROSITE" id="PS50920">
    <property type="entry name" value="SOLCAR"/>
    <property type="match status" value="2"/>
</dbReference>
<comment type="caution">
    <text evidence="12">The sequence shown here is derived from an EMBL/GenBank/DDBJ whole genome shotgun (WGS) entry which is preliminary data.</text>
</comment>
<dbReference type="InterPro" id="IPR018108">
    <property type="entry name" value="MCP_transmembrane"/>
</dbReference>
<name>A0A7J6L9P9_PEROL</name>
<comment type="similarity">
    <text evidence="2 11">Belongs to the mitochondrial carrier (TC 2.A.29) family.</text>
</comment>
<dbReference type="PANTHER" id="PTHR45760">
    <property type="entry name" value="FI19922P1-RELATED"/>
    <property type="match status" value="1"/>
</dbReference>
<dbReference type="InterPro" id="IPR023395">
    <property type="entry name" value="MCP_dom_sf"/>
</dbReference>
<dbReference type="AlphaFoldDB" id="A0A7J6L9P9"/>
<gene>
    <name evidence="12" type="ORF">FOL46_008110</name>
</gene>
<protein>
    <recommendedName>
        <fullName evidence="14">Solute carrier 25</fullName>
    </recommendedName>
</protein>
<dbReference type="Gene3D" id="1.50.40.10">
    <property type="entry name" value="Mitochondrial carrier domain"/>
    <property type="match status" value="2"/>
</dbReference>
<keyword evidence="6" id="KW-0999">Mitochondrion inner membrane</keyword>
<dbReference type="InterPro" id="IPR045315">
    <property type="entry name" value="Mtm1-like"/>
</dbReference>
<evidence type="ECO:0000256" key="2">
    <source>
        <dbReference type="ARBA" id="ARBA00006375"/>
    </source>
</evidence>
<evidence type="ECO:0000256" key="4">
    <source>
        <dbReference type="ARBA" id="ARBA00022692"/>
    </source>
</evidence>
<dbReference type="GO" id="GO:0005743">
    <property type="term" value="C:mitochondrial inner membrane"/>
    <property type="evidence" value="ECO:0007669"/>
    <property type="project" value="UniProtKB-SubCell"/>
</dbReference>
<feature type="repeat" description="Solcar" evidence="10">
    <location>
        <begin position="218"/>
        <end position="352"/>
    </location>
</feature>
<proteinExistence type="inferred from homology"/>
<keyword evidence="4 10" id="KW-0812">Transmembrane</keyword>
<dbReference type="GO" id="GO:1990542">
    <property type="term" value="P:mitochondrial transmembrane transport"/>
    <property type="evidence" value="ECO:0007669"/>
    <property type="project" value="InterPro"/>
</dbReference>
<dbReference type="PRINTS" id="PR00926">
    <property type="entry name" value="MITOCARRIER"/>
</dbReference>
<evidence type="ECO:0000256" key="6">
    <source>
        <dbReference type="ARBA" id="ARBA00022792"/>
    </source>
</evidence>
<accession>A0A7J6L9P9</accession>
<evidence type="ECO:0000256" key="7">
    <source>
        <dbReference type="ARBA" id="ARBA00022989"/>
    </source>
</evidence>
<reference evidence="12 13" key="1">
    <citation type="submission" date="2020-04" db="EMBL/GenBank/DDBJ databases">
        <title>Perkinsus olseni comparative genomics.</title>
        <authorList>
            <person name="Bogema D.R."/>
        </authorList>
    </citation>
    <scope>NUCLEOTIDE SEQUENCE [LARGE SCALE GENOMIC DNA]</scope>
    <source>
        <strain evidence="12">ATCC PRA-31</strain>
    </source>
</reference>
<dbReference type="InterPro" id="IPR002067">
    <property type="entry name" value="MCP"/>
</dbReference>
<evidence type="ECO:0000256" key="5">
    <source>
        <dbReference type="ARBA" id="ARBA00022737"/>
    </source>
</evidence>